<dbReference type="RefSeq" id="WP_125975569.1">
    <property type="nucleotide sequence ID" value="NZ_CP034433.1"/>
</dbReference>
<reference evidence="8 9" key="1">
    <citation type="submission" date="2018-12" db="EMBL/GenBank/DDBJ databases">
        <title>Complete genome sequence of Iodobacter sp. H11R3.</title>
        <authorList>
            <person name="Bae J.-W."/>
        </authorList>
    </citation>
    <scope>NUCLEOTIDE SEQUENCE [LARGE SCALE GENOMIC DNA]</scope>
    <source>
        <strain evidence="8 9">H11R3</strain>
    </source>
</reference>
<evidence type="ECO:0000256" key="6">
    <source>
        <dbReference type="ARBA" id="ARBA00023136"/>
    </source>
</evidence>
<evidence type="ECO:0000256" key="7">
    <source>
        <dbReference type="HAMAP-Rule" id="MF_00672"/>
    </source>
</evidence>
<dbReference type="InterPro" id="IPR017039">
    <property type="entry name" value="Virul_fac_BrkB"/>
</dbReference>
<evidence type="ECO:0000313" key="9">
    <source>
        <dbReference type="Proteomes" id="UP000282438"/>
    </source>
</evidence>
<feature type="transmembrane region" description="Helical" evidence="7">
    <location>
        <begin position="263"/>
        <end position="286"/>
    </location>
</feature>
<feature type="transmembrane region" description="Helical" evidence="7">
    <location>
        <begin position="48"/>
        <end position="70"/>
    </location>
</feature>
<keyword evidence="3" id="KW-0997">Cell inner membrane</keyword>
<protein>
    <recommendedName>
        <fullName evidence="7">UPF0761 membrane protein EJO50_15200</fullName>
    </recommendedName>
</protein>
<dbReference type="PANTHER" id="PTHR30213:SF0">
    <property type="entry name" value="UPF0761 MEMBRANE PROTEIN YIHY"/>
    <property type="match status" value="1"/>
</dbReference>
<dbReference type="GO" id="GO:0005886">
    <property type="term" value="C:plasma membrane"/>
    <property type="evidence" value="ECO:0007669"/>
    <property type="project" value="UniProtKB-SubCell"/>
</dbReference>
<keyword evidence="5 7" id="KW-1133">Transmembrane helix</keyword>
<keyword evidence="2 7" id="KW-1003">Cell membrane</keyword>
<dbReference type="Pfam" id="PF03631">
    <property type="entry name" value="Virul_fac_BrkB"/>
    <property type="match status" value="1"/>
</dbReference>
<dbReference type="NCBIfam" id="TIGR00765">
    <property type="entry name" value="yihY_not_rbn"/>
    <property type="match status" value="1"/>
</dbReference>
<feature type="transmembrane region" description="Helical" evidence="7">
    <location>
        <begin position="187"/>
        <end position="209"/>
    </location>
</feature>
<comment type="similarity">
    <text evidence="7">Belongs to the UPF0761 family.</text>
</comment>
<feature type="transmembrane region" description="Helical" evidence="7">
    <location>
        <begin position="221"/>
        <end position="243"/>
    </location>
</feature>
<gene>
    <name evidence="8" type="ORF">EJO50_15200</name>
</gene>
<dbReference type="HAMAP" id="MF_00672">
    <property type="entry name" value="UPF0761"/>
    <property type="match status" value="1"/>
</dbReference>
<dbReference type="OrthoDB" id="9808671at2"/>
<dbReference type="KEGG" id="iod:EJO50_15200"/>
<keyword evidence="6 7" id="KW-0472">Membrane</keyword>
<organism evidence="8 9">
    <name type="scientific">Iodobacter ciconiae</name>
    <dbReference type="NCBI Taxonomy" id="2496266"/>
    <lineage>
        <taxon>Bacteria</taxon>
        <taxon>Pseudomonadati</taxon>
        <taxon>Pseudomonadota</taxon>
        <taxon>Betaproteobacteria</taxon>
        <taxon>Neisseriales</taxon>
        <taxon>Chitinibacteraceae</taxon>
        <taxon>Iodobacter</taxon>
    </lineage>
</organism>
<dbReference type="AlphaFoldDB" id="A0A3S8ZW99"/>
<name>A0A3S8ZW99_9NEIS</name>
<comment type="subcellular location">
    <subcellularLocation>
        <location evidence="1 7">Cell membrane</location>
        <topology evidence="1 7">Multi-pass membrane protein</topology>
    </subcellularLocation>
</comment>
<proteinExistence type="inferred from homology"/>
<keyword evidence="9" id="KW-1185">Reference proteome</keyword>
<dbReference type="Proteomes" id="UP000282438">
    <property type="component" value="Chromosome"/>
</dbReference>
<evidence type="ECO:0000256" key="2">
    <source>
        <dbReference type="ARBA" id="ARBA00022475"/>
    </source>
</evidence>
<dbReference type="InterPro" id="IPR023679">
    <property type="entry name" value="UPF0761_bac"/>
</dbReference>
<accession>A0A3S8ZW99</accession>
<feature type="transmembrane region" description="Helical" evidence="7">
    <location>
        <begin position="113"/>
        <end position="130"/>
    </location>
</feature>
<evidence type="ECO:0000313" key="8">
    <source>
        <dbReference type="EMBL" id="AZN37695.1"/>
    </source>
</evidence>
<dbReference type="PANTHER" id="PTHR30213">
    <property type="entry name" value="INNER MEMBRANE PROTEIN YHJD"/>
    <property type="match status" value="1"/>
</dbReference>
<feature type="transmembrane region" description="Helical" evidence="7">
    <location>
        <begin position="151"/>
        <end position="175"/>
    </location>
</feature>
<sequence length="421" mass="46948">MTPSQSSLLVHNKVTQQVVSRFNGLFGFARFVGRRLLADRCLDTAGSLTYTTLLALIPLLTIALSLFSAFPMFGDYSSKFKIFLLTNLVPDASGKVISVYMRQFSDNAERLTAMGTIGLLVTALLLIFTIEKTFNEIWGVKRPRKLLQRTIIYWAALTLGPLIIGISLSLTSWLYAQTGLHSDASLLNLLLLKLGPMLLMLGSLTLLYLAVPNCYVPRSHAFISALVVAVALELMKRGFGLYIQQFGTFKLIYGAFASFPIFLMWLYVSWVIILGGAVLSACLSYWHASAWRWEGNQGSRLEQSIRLLLVLAEAYSRGEILHIDKLRRETQLGLDASYSLLEEMALKNWVESTRDGEWILAVDLQRITLRDVFETMVTPLSARLEAGLGNIHEELKNVLGMTLAEYAQKKADAATATNFTI</sequence>
<evidence type="ECO:0000256" key="3">
    <source>
        <dbReference type="ARBA" id="ARBA00022519"/>
    </source>
</evidence>
<evidence type="ECO:0000256" key="4">
    <source>
        <dbReference type="ARBA" id="ARBA00022692"/>
    </source>
</evidence>
<keyword evidence="4 7" id="KW-0812">Transmembrane</keyword>
<dbReference type="EMBL" id="CP034433">
    <property type="protein sequence ID" value="AZN37695.1"/>
    <property type="molecule type" value="Genomic_DNA"/>
</dbReference>
<evidence type="ECO:0000256" key="1">
    <source>
        <dbReference type="ARBA" id="ARBA00004651"/>
    </source>
</evidence>
<evidence type="ECO:0000256" key="5">
    <source>
        <dbReference type="ARBA" id="ARBA00022989"/>
    </source>
</evidence>